<dbReference type="InterPro" id="IPR004839">
    <property type="entry name" value="Aminotransferase_I/II_large"/>
</dbReference>
<dbReference type="PANTHER" id="PTHR13693">
    <property type="entry name" value="CLASS II AMINOTRANSFERASE/8-AMINO-7-OXONONANOATE SYNTHASE"/>
    <property type="match status" value="1"/>
</dbReference>
<dbReference type="GO" id="GO:0030170">
    <property type="term" value="F:pyridoxal phosphate binding"/>
    <property type="evidence" value="ECO:0007669"/>
    <property type="project" value="InterPro"/>
</dbReference>
<comment type="caution">
    <text evidence="8">The sequence shown here is derived from an EMBL/GenBank/DDBJ whole genome shotgun (WGS) entry which is preliminary data.</text>
</comment>
<protein>
    <submittedName>
        <fullName evidence="8">8-amino-7-oxononanoate synthase</fullName>
    </submittedName>
</protein>
<dbReference type="SUPFAM" id="SSF53383">
    <property type="entry name" value="PLP-dependent transferases"/>
    <property type="match status" value="1"/>
</dbReference>
<organism evidence="8 9">
    <name type="scientific">Flavipsychrobacter stenotrophus</name>
    <dbReference type="NCBI Taxonomy" id="2077091"/>
    <lineage>
        <taxon>Bacteria</taxon>
        <taxon>Pseudomonadati</taxon>
        <taxon>Bacteroidota</taxon>
        <taxon>Chitinophagia</taxon>
        <taxon>Chitinophagales</taxon>
        <taxon>Chitinophagaceae</taxon>
        <taxon>Flavipsychrobacter</taxon>
    </lineage>
</organism>
<dbReference type="Pfam" id="PF00155">
    <property type="entry name" value="Aminotran_1_2"/>
    <property type="match status" value="1"/>
</dbReference>
<dbReference type="OrthoDB" id="9807157at2"/>
<dbReference type="AlphaFoldDB" id="A0A2S7SYT6"/>
<comment type="pathway">
    <text evidence="2">Lipid metabolism.</text>
</comment>
<dbReference type="InterPro" id="IPR015424">
    <property type="entry name" value="PyrdxlP-dep_Trfase"/>
</dbReference>
<evidence type="ECO:0000256" key="6">
    <source>
        <dbReference type="RuleBase" id="RU003693"/>
    </source>
</evidence>
<evidence type="ECO:0000256" key="1">
    <source>
        <dbReference type="ARBA" id="ARBA00001933"/>
    </source>
</evidence>
<keyword evidence="4" id="KW-0808">Transferase</keyword>
<evidence type="ECO:0000313" key="8">
    <source>
        <dbReference type="EMBL" id="PQJ11858.1"/>
    </source>
</evidence>
<dbReference type="PANTHER" id="PTHR13693:SF77">
    <property type="entry name" value="8-AMINO-7-OXONONANOATE SYNTHASE"/>
    <property type="match status" value="1"/>
</dbReference>
<evidence type="ECO:0000256" key="2">
    <source>
        <dbReference type="ARBA" id="ARBA00005189"/>
    </source>
</evidence>
<dbReference type="RefSeq" id="WP_105038738.1">
    <property type="nucleotide sequence ID" value="NZ_PPSL01000002.1"/>
</dbReference>
<keyword evidence="9" id="KW-1185">Reference proteome</keyword>
<evidence type="ECO:0000259" key="7">
    <source>
        <dbReference type="Pfam" id="PF00155"/>
    </source>
</evidence>
<dbReference type="EMBL" id="PPSL01000002">
    <property type="protein sequence ID" value="PQJ11858.1"/>
    <property type="molecule type" value="Genomic_DNA"/>
</dbReference>
<name>A0A2S7SYT6_9BACT</name>
<dbReference type="InterPro" id="IPR015422">
    <property type="entry name" value="PyrdxlP-dep_Trfase_small"/>
</dbReference>
<gene>
    <name evidence="8" type="ORF">CJD36_008675</name>
</gene>
<proteinExistence type="inferred from homology"/>
<dbReference type="Proteomes" id="UP000239872">
    <property type="component" value="Unassembled WGS sequence"/>
</dbReference>
<accession>A0A2S7SYT6</accession>
<evidence type="ECO:0000256" key="4">
    <source>
        <dbReference type="ARBA" id="ARBA00022679"/>
    </source>
</evidence>
<keyword evidence="5 6" id="KW-0663">Pyridoxal phosphate</keyword>
<dbReference type="InterPro" id="IPR015421">
    <property type="entry name" value="PyrdxlP-dep_Trfase_major"/>
</dbReference>
<dbReference type="InterPro" id="IPR050087">
    <property type="entry name" value="AON_synthase_class-II"/>
</dbReference>
<evidence type="ECO:0000313" key="9">
    <source>
        <dbReference type="Proteomes" id="UP000239872"/>
    </source>
</evidence>
<reference evidence="8 9" key="1">
    <citation type="submission" date="2018-01" db="EMBL/GenBank/DDBJ databases">
        <title>A novel member of the phylum Bacteroidetes isolated from glacier ice.</title>
        <authorList>
            <person name="Liu Q."/>
            <person name="Xin Y.-H."/>
        </authorList>
    </citation>
    <scope>NUCLEOTIDE SEQUENCE [LARGE SCALE GENOMIC DNA]</scope>
    <source>
        <strain evidence="8 9">RB1R16</strain>
    </source>
</reference>
<feature type="domain" description="Aminotransferase class I/classII large" evidence="7">
    <location>
        <begin position="32"/>
        <end position="370"/>
    </location>
</feature>
<evidence type="ECO:0000256" key="3">
    <source>
        <dbReference type="ARBA" id="ARBA00010008"/>
    </source>
</evidence>
<comment type="cofactor">
    <cofactor evidence="1 6">
        <name>pyridoxal 5'-phosphate</name>
        <dbReference type="ChEBI" id="CHEBI:597326"/>
    </cofactor>
</comment>
<dbReference type="InterPro" id="IPR001917">
    <property type="entry name" value="Aminotrans_II_pyridoxalP_BS"/>
</dbReference>
<comment type="similarity">
    <text evidence="3">Belongs to the class-II pyridoxal-phosphate-dependent aminotransferase family. BioF subfamily.</text>
</comment>
<dbReference type="Gene3D" id="3.90.1150.10">
    <property type="entry name" value="Aspartate Aminotransferase, domain 1"/>
    <property type="match status" value="1"/>
</dbReference>
<dbReference type="Gene3D" id="3.40.640.10">
    <property type="entry name" value="Type I PLP-dependent aspartate aminotransferase-like (Major domain)"/>
    <property type="match status" value="1"/>
</dbReference>
<dbReference type="PROSITE" id="PS00599">
    <property type="entry name" value="AA_TRANSFER_CLASS_2"/>
    <property type="match status" value="1"/>
</dbReference>
<sequence length="376" mass="40307">MNPLEQLLAAKLKEREAAGNLRSLSIADGKADFFSNDYLGLATTGLLNNIIKDTYPEAGGTGSTGSRLLSGNNAEVEALELTIARHHGAEAALVYNSGYDANMGLIASIGHRHTTIIYDELCHASIIDGVRLSQTQNTFKFQHNNIADLSNKLQSHSGKGPLIVITESVFSMDGDMAPLELIAALCTAYNAQLIVDEAHTTGVYGHQGAGLVSALGLQDQVFARVHTYGKALGCHGAAVVGSATLRQYLINYSRSFIYTTALPVHSIRAIACAYQYLTSTAYSAQPLHDLIAYFRHSITERGITGFVESTSPVQAYITGSNDTANHLSAQLQSAGLQVKAIRSPTVPKGAERLRMCLHTFNTHEQIDMLMGVLGGQ</sequence>
<evidence type="ECO:0000256" key="5">
    <source>
        <dbReference type="ARBA" id="ARBA00022898"/>
    </source>
</evidence>
<dbReference type="GO" id="GO:0016740">
    <property type="term" value="F:transferase activity"/>
    <property type="evidence" value="ECO:0007669"/>
    <property type="project" value="UniProtKB-KW"/>
</dbReference>